<organism evidence="1 2">
    <name type="scientific">Candidatus Acetatifactor stercoripullorum</name>
    <dbReference type="NCBI Taxonomy" id="2838414"/>
    <lineage>
        <taxon>Bacteria</taxon>
        <taxon>Bacillati</taxon>
        <taxon>Bacillota</taxon>
        <taxon>Clostridia</taxon>
        <taxon>Lachnospirales</taxon>
        <taxon>Lachnospiraceae</taxon>
        <taxon>Acetatifactor</taxon>
    </lineage>
</organism>
<protein>
    <submittedName>
        <fullName evidence="1">Alpha-galactosidase</fullName>
    </submittedName>
</protein>
<evidence type="ECO:0000313" key="2">
    <source>
        <dbReference type="Proteomes" id="UP000824265"/>
    </source>
</evidence>
<reference evidence="1" key="2">
    <citation type="submission" date="2021-04" db="EMBL/GenBank/DDBJ databases">
        <authorList>
            <person name="Gilroy R."/>
        </authorList>
    </citation>
    <scope>NUCLEOTIDE SEQUENCE</scope>
    <source>
        <strain evidence="1">CHK195-6426</strain>
    </source>
</reference>
<dbReference type="EMBL" id="DXGH01000027">
    <property type="protein sequence ID" value="HIW80818.1"/>
    <property type="molecule type" value="Genomic_DNA"/>
</dbReference>
<comment type="caution">
    <text evidence="1">The sequence shown here is derived from an EMBL/GenBank/DDBJ whole genome shotgun (WGS) entry which is preliminary data.</text>
</comment>
<dbReference type="InterPro" id="IPR013785">
    <property type="entry name" value="Aldolase_TIM"/>
</dbReference>
<dbReference type="Gene3D" id="3.20.20.70">
    <property type="entry name" value="Aldolase class I"/>
    <property type="match status" value="1"/>
</dbReference>
<evidence type="ECO:0000313" key="1">
    <source>
        <dbReference type="EMBL" id="HIW80818.1"/>
    </source>
</evidence>
<dbReference type="AlphaFoldDB" id="A0A9D1UB63"/>
<dbReference type="SUPFAM" id="SSF51445">
    <property type="entry name" value="(Trans)glycosidases"/>
    <property type="match status" value="1"/>
</dbReference>
<dbReference type="InterPro" id="IPR017853">
    <property type="entry name" value="GH"/>
</dbReference>
<sequence length="516" mass="58277">MIFEQADINMDGRWISMERTAQNAFSLGKLEVMIDAEGRVFLSGKEQGIYAVRLRADSAAGADCLILGDAWERAYGDLKWERPDGKKQMPWYFMAHRTTDKCNYGFGVKTLPNAMCFWQCDESKITLTLDVRNGSKGLELHGCCLLLCELVTGEWDTDAFSAMCLFCEAMCGQLRPVNAHIYGGNDWYCNYGDNSFEKILLHTKRIAECAKGCPVRPYMVVDDGWELAYHPGEGEFSGYNGGPWKYCNGKFQDMRKLAEAISAEGVIPGIWMRPLETVEYVPSECVLKKNGVTAILDPSHPKALEMIKEDIRTLASWGYKLIKHDFSTFDLWGKWGFEVTDELQLEGMEFYDSGKTTAQIIKELYLAIREAAGDDVLIMGCNTFSHLSAGIFEIQRTGDDTSGRDWSRTKKMGVNTLAFRLPQHKRFYLADADCVGITNEIPWEKNRQWLDVLAKSGTPLFVSIAEDAYSEEVKKGVSDAFRKSCQAAEASMPLDWMETDSPACWESVFGKDCYQW</sequence>
<reference evidence="1" key="1">
    <citation type="journal article" date="2021" name="PeerJ">
        <title>Extensive microbial diversity within the chicken gut microbiome revealed by metagenomics and culture.</title>
        <authorList>
            <person name="Gilroy R."/>
            <person name="Ravi A."/>
            <person name="Getino M."/>
            <person name="Pursley I."/>
            <person name="Horton D.L."/>
            <person name="Alikhan N.F."/>
            <person name="Baker D."/>
            <person name="Gharbi K."/>
            <person name="Hall N."/>
            <person name="Watson M."/>
            <person name="Adriaenssens E.M."/>
            <person name="Foster-Nyarko E."/>
            <person name="Jarju S."/>
            <person name="Secka A."/>
            <person name="Antonio M."/>
            <person name="Oren A."/>
            <person name="Chaudhuri R.R."/>
            <person name="La Ragione R."/>
            <person name="Hildebrand F."/>
            <person name="Pallen M.J."/>
        </authorList>
    </citation>
    <scope>NUCLEOTIDE SEQUENCE</scope>
    <source>
        <strain evidence="1">CHK195-6426</strain>
    </source>
</reference>
<gene>
    <name evidence="1" type="ORF">H9742_04680</name>
</gene>
<name>A0A9D1UB63_9FIRM</name>
<proteinExistence type="predicted"/>
<accession>A0A9D1UB63</accession>
<dbReference type="Proteomes" id="UP000824265">
    <property type="component" value="Unassembled WGS sequence"/>
</dbReference>